<protein>
    <submittedName>
        <fullName evidence="1">Uncharacterized protein</fullName>
    </submittedName>
</protein>
<accession>D8S703</accession>
<dbReference type="AlphaFoldDB" id="D8S703"/>
<dbReference type="HOGENOM" id="CLU_1443330_0_0_1"/>
<dbReference type="KEGG" id="smo:SELMODRAFT_418849"/>
<keyword evidence="2" id="KW-1185">Reference proteome</keyword>
<evidence type="ECO:0000313" key="1">
    <source>
        <dbReference type="EMBL" id="EFJ19663.1"/>
    </source>
</evidence>
<gene>
    <name evidence="1" type="ORF">SELMODRAFT_418849</name>
</gene>
<organism evidence="2">
    <name type="scientific">Selaginella moellendorffii</name>
    <name type="common">Spikemoss</name>
    <dbReference type="NCBI Taxonomy" id="88036"/>
    <lineage>
        <taxon>Eukaryota</taxon>
        <taxon>Viridiplantae</taxon>
        <taxon>Streptophyta</taxon>
        <taxon>Embryophyta</taxon>
        <taxon>Tracheophyta</taxon>
        <taxon>Lycopodiopsida</taxon>
        <taxon>Selaginellales</taxon>
        <taxon>Selaginellaceae</taxon>
        <taxon>Selaginella</taxon>
    </lineage>
</organism>
<evidence type="ECO:0000313" key="2">
    <source>
        <dbReference type="Proteomes" id="UP000001514"/>
    </source>
</evidence>
<reference evidence="1 2" key="1">
    <citation type="journal article" date="2011" name="Science">
        <title>The Selaginella genome identifies genetic changes associated with the evolution of vascular plants.</title>
        <authorList>
            <person name="Banks J.A."/>
            <person name="Nishiyama T."/>
            <person name="Hasebe M."/>
            <person name="Bowman J.L."/>
            <person name="Gribskov M."/>
            <person name="dePamphilis C."/>
            <person name="Albert V.A."/>
            <person name="Aono N."/>
            <person name="Aoyama T."/>
            <person name="Ambrose B.A."/>
            <person name="Ashton N.W."/>
            <person name="Axtell M.J."/>
            <person name="Barker E."/>
            <person name="Barker M.S."/>
            <person name="Bennetzen J.L."/>
            <person name="Bonawitz N.D."/>
            <person name="Chapple C."/>
            <person name="Cheng C."/>
            <person name="Correa L.G."/>
            <person name="Dacre M."/>
            <person name="DeBarry J."/>
            <person name="Dreyer I."/>
            <person name="Elias M."/>
            <person name="Engstrom E.M."/>
            <person name="Estelle M."/>
            <person name="Feng L."/>
            <person name="Finet C."/>
            <person name="Floyd S.K."/>
            <person name="Frommer W.B."/>
            <person name="Fujita T."/>
            <person name="Gramzow L."/>
            <person name="Gutensohn M."/>
            <person name="Harholt J."/>
            <person name="Hattori M."/>
            <person name="Heyl A."/>
            <person name="Hirai T."/>
            <person name="Hiwatashi Y."/>
            <person name="Ishikawa M."/>
            <person name="Iwata M."/>
            <person name="Karol K.G."/>
            <person name="Koehler B."/>
            <person name="Kolukisaoglu U."/>
            <person name="Kubo M."/>
            <person name="Kurata T."/>
            <person name="Lalonde S."/>
            <person name="Li K."/>
            <person name="Li Y."/>
            <person name="Litt A."/>
            <person name="Lyons E."/>
            <person name="Manning G."/>
            <person name="Maruyama T."/>
            <person name="Michael T.P."/>
            <person name="Mikami K."/>
            <person name="Miyazaki S."/>
            <person name="Morinaga S."/>
            <person name="Murata T."/>
            <person name="Mueller-Roeber B."/>
            <person name="Nelson D.R."/>
            <person name="Obara M."/>
            <person name="Oguri Y."/>
            <person name="Olmstead R.G."/>
            <person name="Onodera N."/>
            <person name="Petersen B.L."/>
            <person name="Pils B."/>
            <person name="Prigge M."/>
            <person name="Rensing S.A."/>
            <person name="Riano-Pachon D.M."/>
            <person name="Roberts A.W."/>
            <person name="Sato Y."/>
            <person name="Scheller H.V."/>
            <person name="Schulz B."/>
            <person name="Schulz C."/>
            <person name="Shakirov E.V."/>
            <person name="Shibagaki N."/>
            <person name="Shinohara N."/>
            <person name="Shippen D.E."/>
            <person name="Soerensen I."/>
            <person name="Sotooka R."/>
            <person name="Sugimoto N."/>
            <person name="Sugita M."/>
            <person name="Sumikawa N."/>
            <person name="Tanurdzic M."/>
            <person name="Theissen G."/>
            <person name="Ulvskov P."/>
            <person name="Wakazuki S."/>
            <person name="Weng J.K."/>
            <person name="Willats W.W."/>
            <person name="Wipf D."/>
            <person name="Wolf P.G."/>
            <person name="Yang L."/>
            <person name="Zimmer A.D."/>
            <person name="Zhu Q."/>
            <person name="Mitros T."/>
            <person name="Hellsten U."/>
            <person name="Loque D."/>
            <person name="Otillar R."/>
            <person name="Salamov A."/>
            <person name="Schmutz J."/>
            <person name="Shapiro H."/>
            <person name="Lindquist E."/>
            <person name="Lucas S."/>
            <person name="Rokhsar D."/>
            <person name="Grigoriev I.V."/>
        </authorList>
    </citation>
    <scope>NUCLEOTIDE SEQUENCE [LARGE SCALE GENOMIC DNA]</scope>
</reference>
<dbReference type="Gramene" id="EFJ19663">
    <property type="protein sequence ID" value="EFJ19663"/>
    <property type="gene ID" value="SELMODRAFT_418849"/>
</dbReference>
<dbReference type="InParanoid" id="D8S703"/>
<name>D8S703_SELML</name>
<proteinExistence type="predicted"/>
<dbReference type="Proteomes" id="UP000001514">
    <property type="component" value="Unassembled WGS sequence"/>
</dbReference>
<sequence length="188" mass="20738">MSAISQERPQTEKTNIFLRINVVLKIILLPLRTVTLPKDIVSGRGGRGSHRSSTGSYTSGVLYFVKVAIHDVEPTSIVADAQNLRGHSIGATALNRFMYASKTLTDFFQSDPPRLLRALHLPPVPWKFGGGHPRFLGATWIERHHQLLSIKIHHRDKNLLIQALGIVELVAGEEIPPCSAHLAHLVVG</sequence>
<dbReference type="EMBL" id="GL377605">
    <property type="protein sequence ID" value="EFJ19663.1"/>
    <property type="molecule type" value="Genomic_DNA"/>
</dbReference>